<evidence type="ECO:0000256" key="2">
    <source>
        <dbReference type="ARBA" id="ARBA00023043"/>
    </source>
</evidence>
<gene>
    <name evidence="4" type="ORF">IM811_014269</name>
</gene>
<accession>A0A8H7NB23</accession>
<sequence length="359" mass="40324">MLICGGKTMLVLAARLGHASVVRALLERDDVDPNYQAPGWKKSALHYAVAKNHPDVVEALLQSPSLDVKATCDGMFALEIAIHKRHLRCARLILERMDKADKDLEGALLLAVRRNSVYLVRLFLADAQIRSCLPHAFSLALCHAALEGATGTVRELVKHDETDPNHACTTRFSREDRALFAAVRRGHVAAARIVLSHPRLNINLTSFDGTVLGLLADRGYQKLMKDVLRKSNLGVNIRAQGYPDNIIIYRQNSDEPHGMFLGDFEMRLTWDDTPLLRAARKGFFISVGILLEDPRTDVCATSSDQRTALWWAVHWNRESMVRRLLKADNKAVNMRDLDGWTPLHLAVNLSRSRVCYDCF</sequence>
<dbReference type="SUPFAM" id="SSF48403">
    <property type="entry name" value="Ankyrin repeat"/>
    <property type="match status" value="1"/>
</dbReference>
<dbReference type="Pfam" id="PF12796">
    <property type="entry name" value="Ank_2"/>
    <property type="match status" value="3"/>
</dbReference>
<proteinExistence type="predicted"/>
<organism evidence="4 5">
    <name type="scientific">Bionectria ochroleuca</name>
    <name type="common">Gliocladium roseum</name>
    <dbReference type="NCBI Taxonomy" id="29856"/>
    <lineage>
        <taxon>Eukaryota</taxon>
        <taxon>Fungi</taxon>
        <taxon>Dikarya</taxon>
        <taxon>Ascomycota</taxon>
        <taxon>Pezizomycotina</taxon>
        <taxon>Sordariomycetes</taxon>
        <taxon>Hypocreomycetidae</taxon>
        <taxon>Hypocreales</taxon>
        <taxon>Bionectriaceae</taxon>
        <taxon>Clonostachys</taxon>
    </lineage>
</organism>
<evidence type="ECO:0000313" key="5">
    <source>
        <dbReference type="Proteomes" id="UP000616885"/>
    </source>
</evidence>
<name>A0A8H7NB23_BIOOC</name>
<feature type="chain" id="PRO_5034120237" evidence="3">
    <location>
        <begin position="25"/>
        <end position="359"/>
    </location>
</feature>
<dbReference type="AlphaFoldDB" id="A0A8H7NB23"/>
<keyword evidence="1" id="KW-0677">Repeat</keyword>
<dbReference type="Proteomes" id="UP000616885">
    <property type="component" value="Unassembled WGS sequence"/>
</dbReference>
<evidence type="ECO:0000256" key="3">
    <source>
        <dbReference type="SAM" id="SignalP"/>
    </source>
</evidence>
<dbReference type="InterPro" id="IPR002110">
    <property type="entry name" value="Ankyrin_rpt"/>
</dbReference>
<dbReference type="EMBL" id="JADCTT010000005">
    <property type="protein sequence ID" value="KAF9752475.1"/>
    <property type="molecule type" value="Genomic_DNA"/>
</dbReference>
<feature type="signal peptide" evidence="3">
    <location>
        <begin position="1"/>
        <end position="24"/>
    </location>
</feature>
<dbReference type="PANTHER" id="PTHR24198:SF165">
    <property type="entry name" value="ANKYRIN REPEAT-CONTAINING PROTEIN-RELATED"/>
    <property type="match status" value="1"/>
</dbReference>
<dbReference type="PANTHER" id="PTHR24198">
    <property type="entry name" value="ANKYRIN REPEAT AND PROTEIN KINASE DOMAIN-CONTAINING PROTEIN"/>
    <property type="match status" value="1"/>
</dbReference>
<dbReference type="SMART" id="SM00248">
    <property type="entry name" value="ANK"/>
    <property type="match status" value="8"/>
</dbReference>
<protein>
    <submittedName>
        <fullName evidence="4">Uncharacterized protein</fullName>
    </submittedName>
</protein>
<keyword evidence="3" id="KW-0732">Signal</keyword>
<evidence type="ECO:0000313" key="4">
    <source>
        <dbReference type="EMBL" id="KAF9752475.1"/>
    </source>
</evidence>
<comment type="caution">
    <text evidence="4">The sequence shown here is derived from an EMBL/GenBank/DDBJ whole genome shotgun (WGS) entry which is preliminary data.</text>
</comment>
<dbReference type="Gene3D" id="1.25.40.20">
    <property type="entry name" value="Ankyrin repeat-containing domain"/>
    <property type="match status" value="3"/>
</dbReference>
<reference evidence="4" key="1">
    <citation type="submission" date="2020-10" db="EMBL/GenBank/DDBJ databases">
        <title>High-Quality Genome Resource of Clonostachys rosea strain S41 by Oxford Nanopore Long-Read Sequencing.</title>
        <authorList>
            <person name="Wang H."/>
        </authorList>
    </citation>
    <scope>NUCLEOTIDE SEQUENCE</scope>
    <source>
        <strain evidence="4">S41</strain>
    </source>
</reference>
<evidence type="ECO:0000256" key="1">
    <source>
        <dbReference type="ARBA" id="ARBA00022737"/>
    </source>
</evidence>
<dbReference type="InterPro" id="IPR036770">
    <property type="entry name" value="Ankyrin_rpt-contain_sf"/>
</dbReference>
<keyword evidence="2" id="KW-0040">ANK repeat</keyword>